<dbReference type="AlphaFoldDB" id="A0A4Q0MAD6"/>
<evidence type="ECO:0000313" key="2">
    <source>
        <dbReference type="EMBL" id="RXF70207.1"/>
    </source>
</evidence>
<dbReference type="Proteomes" id="UP000290848">
    <property type="component" value="Unassembled WGS sequence"/>
</dbReference>
<evidence type="ECO:0000313" key="4">
    <source>
        <dbReference type="Proteomes" id="UP000322918"/>
    </source>
</evidence>
<evidence type="ECO:0000313" key="1">
    <source>
        <dbReference type="EMBL" id="KAA8477213.1"/>
    </source>
</evidence>
<dbReference type="RefSeq" id="WP_128769280.1">
    <property type="nucleotide sequence ID" value="NZ_RXOC01000005.1"/>
</dbReference>
<reference evidence="2 3" key="1">
    <citation type="submission" date="2018-12" db="EMBL/GenBank/DDBJ databases">
        <title>The Draft Genome Sequence of the Soil Bacterium Pedobacter tournemirensis R1.</title>
        <authorList>
            <person name="He J."/>
        </authorList>
    </citation>
    <scope>NUCLEOTIDE SEQUENCE [LARGE SCALE GENOMIC DNA]</scope>
    <source>
        <strain evidence="2 3">R1</strain>
    </source>
</reference>
<organism evidence="2 3">
    <name type="scientific">Arcticibacter tournemirensis</name>
    <dbReference type="NCBI Taxonomy" id="699437"/>
    <lineage>
        <taxon>Bacteria</taxon>
        <taxon>Pseudomonadati</taxon>
        <taxon>Bacteroidota</taxon>
        <taxon>Sphingobacteriia</taxon>
        <taxon>Sphingobacteriales</taxon>
        <taxon>Sphingobacteriaceae</taxon>
        <taxon>Arcticibacter</taxon>
    </lineage>
</organism>
<protein>
    <submittedName>
        <fullName evidence="2">Uncharacterized protein</fullName>
    </submittedName>
</protein>
<evidence type="ECO:0000313" key="3">
    <source>
        <dbReference type="Proteomes" id="UP000290848"/>
    </source>
</evidence>
<reference evidence="1 4" key="2">
    <citation type="submission" date="2019-09" db="EMBL/GenBank/DDBJ databases">
        <title>Pararcticibacter amylolyticus gen. nov., sp. nov., isolated from a rottenly hemp rope, and reclassification of Pedobacter tournemirensis as Pararcticibacter tournemirensis comb. nov.</title>
        <authorList>
            <person name="Cai Y."/>
        </authorList>
    </citation>
    <scope>NUCLEOTIDE SEQUENCE [LARGE SCALE GENOMIC DNA]</scope>
    <source>
        <strain evidence="1 4">TF5-37.2-LB10</strain>
    </source>
</reference>
<proteinExistence type="predicted"/>
<dbReference type="Proteomes" id="UP000322918">
    <property type="component" value="Unassembled WGS sequence"/>
</dbReference>
<comment type="caution">
    <text evidence="2">The sequence shown here is derived from an EMBL/GenBank/DDBJ whole genome shotgun (WGS) entry which is preliminary data.</text>
</comment>
<dbReference type="EMBL" id="VWNE01000038">
    <property type="protein sequence ID" value="KAA8477213.1"/>
    <property type="molecule type" value="Genomic_DNA"/>
</dbReference>
<gene>
    <name evidence="2" type="ORF">EKH83_10045</name>
    <name evidence="1" type="ORF">F1649_19050</name>
</gene>
<accession>A0A4Q0MAD6</accession>
<keyword evidence="4" id="KW-1185">Reference proteome</keyword>
<name>A0A4Q0MAD6_9SPHI</name>
<dbReference type="EMBL" id="RXOC01000005">
    <property type="protein sequence ID" value="RXF70207.1"/>
    <property type="molecule type" value="Genomic_DNA"/>
</dbReference>
<sequence length="115" mass="13724">MMNMISQKYYRVYKNETAVSEISDLDFKPGFATHFERGNIYSIPQDNKMFYDYTDRIDAMKKAKAGALFYINLLIKKAENGIDNLKQYRIDHYDDLNINLIDSNIRRLEREMHIK</sequence>
<dbReference type="OrthoDB" id="770658at2"/>